<sequence>MTDVRVDGELGCGVGLGLFKGGSGPLSDNCIVGLVGDNGIVGSGTIGPANLKFSVAGLAHALSFLALVFGFITYAHRLP</sequence>
<organism evidence="1 2">
    <name type="scientific">Cichorium intybus</name>
    <name type="common">Chicory</name>
    <dbReference type="NCBI Taxonomy" id="13427"/>
    <lineage>
        <taxon>Eukaryota</taxon>
        <taxon>Viridiplantae</taxon>
        <taxon>Streptophyta</taxon>
        <taxon>Embryophyta</taxon>
        <taxon>Tracheophyta</taxon>
        <taxon>Spermatophyta</taxon>
        <taxon>Magnoliopsida</taxon>
        <taxon>eudicotyledons</taxon>
        <taxon>Gunneridae</taxon>
        <taxon>Pentapetalae</taxon>
        <taxon>asterids</taxon>
        <taxon>campanulids</taxon>
        <taxon>Asterales</taxon>
        <taxon>Asteraceae</taxon>
        <taxon>Cichorioideae</taxon>
        <taxon>Cichorieae</taxon>
        <taxon>Cichoriinae</taxon>
        <taxon>Cichorium</taxon>
    </lineage>
</organism>
<name>A0ACB9FC96_CICIN</name>
<protein>
    <submittedName>
        <fullName evidence="1">Uncharacterized protein</fullName>
    </submittedName>
</protein>
<dbReference type="Proteomes" id="UP001055811">
    <property type="component" value="Linkage Group LG03"/>
</dbReference>
<reference evidence="1 2" key="2">
    <citation type="journal article" date="2022" name="Mol. Ecol. Resour.">
        <title>The genomes of chicory, endive, great burdock and yacon provide insights into Asteraceae paleo-polyploidization history and plant inulin production.</title>
        <authorList>
            <person name="Fan W."/>
            <person name="Wang S."/>
            <person name="Wang H."/>
            <person name="Wang A."/>
            <person name="Jiang F."/>
            <person name="Liu H."/>
            <person name="Zhao H."/>
            <person name="Xu D."/>
            <person name="Zhang Y."/>
        </authorList>
    </citation>
    <scope>NUCLEOTIDE SEQUENCE [LARGE SCALE GENOMIC DNA]</scope>
    <source>
        <strain evidence="2">cv. Punajuju</strain>
        <tissue evidence="1">Leaves</tissue>
    </source>
</reference>
<evidence type="ECO:0000313" key="1">
    <source>
        <dbReference type="EMBL" id="KAI3768765.1"/>
    </source>
</evidence>
<keyword evidence="2" id="KW-1185">Reference proteome</keyword>
<accession>A0ACB9FC96</accession>
<gene>
    <name evidence="1" type="ORF">L2E82_19597</name>
</gene>
<comment type="caution">
    <text evidence="1">The sequence shown here is derived from an EMBL/GenBank/DDBJ whole genome shotgun (WGS) entry which is preliminary data.</text>
</comment>
<reference evidence="2" key="1">
    <citation type="journal article" date="2022" name="Mol. Ecol. Resour.">
        <title>The genomes of chicory, endive, great burdock and yacon provide insights into Asteraceae palaeo-polyploidization history and plant inulin production.</title>
        <authorList>
            <person name="Fan W."/>
            <person name="Wang S."/>
            <person name="Wang H."/>
            <person name="Wang A."/>
            <person name="Jiang F."/>
            <person name="Liu H."/>
            <person name="Zhao H."/>
            <person name="Xu D."/>
            <person name="Zhang Y."/>
        </authorList>
    </citation>
    <scope>NUCLEOTIDE SEQUENCE [LARGE SCALE GENOMIC DNA]</scope>
    <source>
        <strain evidence="2">cv. Punajuju</strain>
    </source>
</reference>
<proteinExistence type="predicted"/>
<dbReference type="EMBL" id="CM042011">
    <property type="protein sequence ID" value="KAI3768765.1"/>
    <property type="molecule type" value="Genomic_DNA"/>
</dbReference>
<evidence type="ECO:0000313" key="2">
    <source>
        <dbReference type="Proteomes" id="UP001055811"/>
    </source>
</evidence>